<feature type="compositionally biased region" description="Low complexity" evidence="1">
    <location>
        <begin position="150"/>
        <end position="161"/>
    </location>
</feature>
<gene>
    <name evidence="2" type="ORF">GCM10009539_07100</name>
</gene>
<evidence type="ECO:0000313" key="3">
    <source>
        <dbReference type="Proteomes" id="UP001500967"/>
    </source>
</evidence>
<evidence type="ECO:0000313" key="2">
    <source>
        <dbReference type="EMBL" id="GAA0224538.1"/>
    </source>
</evidence>
<comment type="caution">
    <text evidence="2">The sequence shown here is derived from an EMBL/GenBank/DDBJ whole genome shotgun (WGS) entry which is preliminary data.</text>
</comment>
<reference evidence="3" key="1">
    <citation type="journal article" date="2019" name="Int. J. Syst. Evol. Microbiol.">
        <title>The Global Catalogue of Microorganisms (GCM) 10K type strain sequencing project: providing services to taxonomists for standard genome sequencing and annotation.</title>
        <authorList>
            <consortium name="The Broad Institute Genomics Platform"/>
            <consortium name="The Broad Institute Genome Sequencing Center for Infectious Disease"/>
            <person name="Wu L."/>
            <person name="Ma J."/>
        </authorList>
    </citation>
    <scope>NUCLEOTIDE SEQUENCE [LARGE SCALE GENOMIC DNA]</scope>
    <source>
        <strain evidence="3">JCM 10425</strain>
    </source>
</reference>
<proteinExistence type="predicted"/>
<feature type="region of interest" description="Disordered" evidence="1">
    <location>
        <begin position="175"/>
        <end position="198"/>
    </location>
</feature>
<organism evidence="2 3">
    <name type="scientific">Cryptosporangium japonicum</name>
    <dbReference type="NCBI Taxonomy" id="80872"/>
    <lineage>
        <taxon>Bacteria</taxon>
        <taxon>Bacillati</taxon>
        <taxon>Actinomycetota</taxon>
        <taxon>Actinomycetes</taxon>
        <taxon>Cryptosporangiales</taxon>
        <taxon>Cryptosporangiaceae</taxon>
        <taxon>Cryptosporangium</taxon>
    </lineage>
</organism>
<accession>A0ABP3D6D6</accession>
<dbReference type="EMBL" id="BAAAGX010000004">
    <property type="protein sequence ID" value="GAA0224538.1"/>
    <property type="molecule type" value="Genomic_DNA"/>
</dbReference>
<evidence type="ECO:0000256" key="1">
    <source>
        <dbReference type="SAM" id="MobiDB-lite"/>
    </source>
</evidence>
<feature type="region of interest" description="Disordered" evidence="1">
    <location>
        <begin position="127"/>
        <end position="161"/>
    </location>
</feature>
<keyword evidence="3" id="KW-1185">Reference proteome</keyword>
<sequence length="198" mass="21407">MGVRRRVVRRIPIRVRHYWKLLATCVAFVAVLGLVFSTTSIHPYVLSASDENADQVTDDIAGTKDLFDSSISHSISITFTRSAYDDMLDDYFKDGEKDFLEADITIDGTTIESVGIRLKGNSTLSGLTRNGQTASRGGFGGEDREGRGAGRLTSPPASCPPARLRAARLRAARLRGASSRVASSRVGRCRGASADGRR</sequence>
<feature type="compositionally biased region" description="Low complexity" evidence="1">
    <location>
        <begin position="175"/>
        <end position="191"/>
    </location>
</feature>
<name>A0ABP3D6D6_9ACTN</name>
<dbReference type="Proteomes" id="UP001500967">
    <property type="component" value="Unassembled WGS sequence"/>
</dbReference>
<protein>
    <submittedName>
        <fullName evidence="2">Uncharacterized protein</fullName>
    </submittedName>
</protein>